<feature type="compositionally biased region" description="Basic residues" evidence="1">
    <location>
        <begin position="123"/>
        <end position="139"/>
    </location>
</feature>
<keyword evidence="3" id="KW-1185">Reference proteome</keyword>
<proteinExistence type="predicted"/>
<feature type="region of interest" description="Disordered" evidence="1">
    <location>
        <begin position="123"/>
        <end position="195"/>
    </location>
</feature>
<accession>A0A7J7QWQ2</accession>
<dbReference type="AlphaFoldDB" id="A0A7J7QWQ2"/>
<dbReference type="Proteomes" id="UP000558488">
    <property type="component" value="Unassembled WGS sequence"/>
</dbReference>
<reference evidence="2 3" key="1">
    <citation type="journal article" date="2020" name="Nature">
        <title>Six reference-quality genomes reveal evolution of bat adaptations.</title>
        <authorList>
            <person name="Jebb D."/>
            <person name="Huang Z."/>
            <person name="Pippel M."/>
            <person name="Hughes G.M."/>
            <person name="Lavrichenko K."/>
            <person name="Devanna P."/>
            <person name="Winkler S."/>
            <person name="Jermiin L.S."/>
            <person name="Skirmuntt E.C."/>
            <person name="Katzourakis A."/>
            <person name="Burkitt-Gray L."/>
            <person name="Ray D.A."/>
            <person name="Sullivan K.A.M."/>
            <person name="Roscito J.G."/>
            <person name="Kirilenko B.M."/>
            <person name="Davalos L.M."/>
            <person name="Corthals A.P."/>
            <person name="Power M.L."/>
            <person name="Jones G."/>
            <person name="Ransome R.D."/>
            <person name="Dechmann D.K.N."/>
            <person name="Locatelli A.G."/>
            <person name="Puechmaille S.J."/>
            <person name="Fedrigo O."/>
            <person name="Jarvis E.D."/>
            <person name="Hiller M."/>
            <person name="Vernes S.C."/>
            <person name="Myers E.W."/>
            <person name="Teeling E.C."/>
        </authorList>
    </citation>
    <scope>NUCLEOTIDE SEQUENCE [LARGE SCALE GENOMIC DNA]</scope>
    <source>
        <strain evidence="2">MPipKuh1</strain>
        <tissue evidence="2">Flight muscle</tissue>
    </source>
</reference>
<evidence type="ECO:0000256" key="1">
    <source>
        <dbReference type="SAM" id="MobiDB-lite"/>
    </source>
</evidence>
<comment type="caution">
    <text evidence="2">The sequence shown here is derived from an EMBL/GenBank/DDBJ whole genome shotgun (WGS) entry which is preliminary data.</text>
</comment>
<sequence length="195" mass="21769">MRKSRCQEWRRREGCRPETLHGRPALPWPQAVKPPRSSHQSRVIDEGHHCAERSPLHMRTSCGCRSPPQPASLPLSSPTCGLELRGMSQRRGRLRRKHPALQHSIVRAEGGLGLQASLTARLHRRDHPHRASPKTHISPKHLQSAPNERGPAEVGSPTRPRSGLLRVPRQPRGPRNEGRGGEPRPAPPLPVARTF</sequence>
<gene>
    <name evidence="2" type="ORF">mPipKuh1_008233</name>
</gene>
<protein>
    <submittedName>
        <fullName evidence="2">Uncharacterized protein</fullName>
    </submittedName>
</protein>
<evidence type="ECO:0000313" key="3">
    <source>
        <dbReference type="Proteomes" id="UP000558488"/>
    </source>
</evidence>
<organism evidence="2 3">
    <name type="scientific">Pipistrellus kuhlii</name>
    <name type="common">Kuhl's pipistrelle</name>
    <dbReference type="NCBI Taxonomy" id="59472"/>
    <lineage>
        <taxon>Eukaryota</taxon>
        <taxon>Metazoa</taxon>
        <taxon>Chordata</taxon>
        <taxon>Craniata</taxon>
        <taxon>Vertebrata</taxon>
        <taxon>Euteleostomi</taxon>
        <taxon>Mammalia</taxon>
        <taxon>Eutheria</taxon>
        <taxon>Laurasiatheria</taxon>
        <taxon>Chiroptera</taxon>
        <taxon>Yangochiroptera</taxon>
        <taxon>Vespertilionidae</taxon>
        <taxon>Pipistrellus</taxon>
    </lineage>
</organism>
<evidence type="ECO:0000313" key="2">
    <source>
        <dbReference type="EMBL" id="KAF6268292.1"/>
    </source>
</evidence>
<name>A0A7J7QWQ2_PIPKU</name>
<feature type="compositionally biased region" description="Pro residues" evidence="1">
    <location>
        <begin position="184"/>
        <end position="195"/>
    </location>
</feature>
<feature type="region of interest" description="Disordered" evidence="1">
    <location>
        <begin position="17"/>
        <end position="43"/>
    </location>
</feature>
<dbReference type="EMBL" id="JACAGB010000125">
    <property type="protein sequence ID" value="KAF6268292.1"/>
    <property type="molecule type" value="Genomic_DNA"/>
</dbReference>